<gene>
    <name evidence="4" type="ORF">ARMGADRAFT_1085107</name>
</gene>
<evidence type="ECO:0000313" key="4">
    <source>
        <dbReference type="EMBL" id="PBK87779.1"/>
    </source>
</evidence>
<dbReference type="InterPro" id="IPR007219">
    <property type="entry name" value="XnlR_reg_dom"/>
</dbReference>
<keyword evidence="5" id="KW-1185">Reference proteome</keyword>
<dbReference type="AlphaFoldDB" id="A0A2H3CXK6"/>
<dbReference type="InParanoid" id="A0A2H3CXK6"/>
<reference evidence="5" key="1">
    <citation type="journal article" date="2017" name="Nat. Ecol. Evol.">
        <title>Genome expansion and lineage-specific genetic innovations in the forest pathogenic fungi Armillaria.</title>
        <authorList>
            <person name="Sipos G."/>
            <person name="Prasanna A.N."/>
            <person name="Walter M.C."/>
            <person name="O'Connor E."/>
            <person name="Balint B."/>
            <person name="Krizsan K."/>
            <person name="Kiss B."/>
            <person name="Hess J."/>
            <person name="Varga T."/>
            <person name="Slot J."/>
            <person name="Riley R."/>
            <person name="Boka B."/>
            <person name="Rigling D."/>
            <person name="Barry K."/>
            <person name="Lee J."/>
            <person name="Mihaltcheva S."/>
            <person name="LaButti K."/>
            <person name="Lipzen A."/>
            <person name="Waldron R."/>
            <person name="Moloney N.M."/>
            <person name="Sperisen C."/>
            <person name="Kredics L."/>
            <person name="Vagvoelgyi C."/>
            <person name="Patrignani A."/>
            <person name="Fitzpatrick D."/>
            <person name="Nagy I."/>
            <person name="Doyle S."/>
            <person name="Anderson J.B."/>
            <person name="Grigoriev I.V."/>
            <person name="Gueldener U."/>
            <person name="Muensterkoetter M."/>
            <person name="Nagy L.G."/>
        </authorList>
    </citation>
    <scope>NUCLEOTIDE SEQUENCE [LARGE SCALE GENOMIC DNA]</scope>
    <source>
        <strain evidence="5">Ar21-2</strain>
    </source>
</reference>
<dbReference type="GO" id="GO:0006351">
    <property type="term" value="P:DNA-templated transcription"/>
    <property type="evidence" value="ECO:0007669"/>
    <property type="project" value="InterPro"/>
</dbReference>
<dbReference type="GO" id="GO:0008270">
    <property type="term" value="F:zinc ion binding"/>
    <property type="evidence" value="ECO:0007669"/>
    <property type="project" value="InterPro"/>
</dbReference>
<dbReference type="OMA" id="PAMIQDE"/>
<dbReference type="PANTHER" id="PTHR46910">
    <property type="entry name" value="TRANSCRIPTION FACTOR PDR1"/>
    <property type="match status" value="1"/>
</dbReference>
<keyword evidence="1" id="KW-0539">Nucleus</keyword>
<evidence type="ECO:0000256" key="1">
    <source>
        <dbReference type="ARBA" id="ARBA00023242"/>
    </source>
</evidence>
<dbReference type="CDD" id="cd12148">
    <property type="entry name" value="fungal_TF_MHR"/>
    <property type="match status" value="1"/>
</dbReference>
<dbReference type="EMBL" id="KZ293676">
    <property type="protein sequence ID" value="PBK87779.1"/>
    <property type="molecule type" value="Genomic_DNA"/>
</dbReference>
<dbReference type="Proteomes" id="UP000217790">
    <property type="component" value="Unassembled WGS sequence"/>
</dbReference>
<dbReference type="STRING" id="47427.A0A2H3CXK6"/>
<feature type="region of interest" description="Disordered" evidence="2">
    <location>
        <begin position="21"/>
        <end position="56"/>
    </location>
</feature>
<protein>
    <recommendedName>
        <fullName evidence="3">Xylanolytic transcriptional activator regulatory domain-containing protein</fullName>
    </recommendedName>
</protein>
<organism evidence="4 5">
    <name type="scientific">Armillaria gallica</name>
    <name type="common">Bulbous honey fungus</name>
    <name type="synonym">Armillaria bulbosa</name>
    <dbReference type="NCBI Taxonomy" id="47427"/>
    <lineage>
        <taxon>Eukaryota</taxon>
        <taxon>Fungi</taxon>
        <taxon>Dikarya</taxon>
        <taxon>Basidiomycota</taxon>
        <taxon>Agaricomycotina</taxon>
        <taxon>Agaricomycetes</taxon>
        <taxon>Agaricomycetidae</taxon>
        <taxon>Agaricales</taxon>
        <taxon>Marasmiineae</taxon>
        <taxon>Physalacriaceae</taxon>
        <taxon>Armillaria</taxon>
    </lineage>
</organism>
<dbReference type="SMART" id="SM00906">
    <property type="entry name" value="Fungal_trans"/>
    <property type="match status" value="1"/>
</dbReference>
<dbReference type="OrthoDB" id="189997at2759"/>
<feature type="domain" description="Xylanolytic transcriptional activator regulatory" evidence="3">
    <location>
        <begin position="249"/>
        <end position="322"/>
    </location>
</feature>
<dbReference type="InterPro" id="IPR050987">
    <property type="entry name" value="AtrR-like"/>
</dbReference>
<dbReference type="PANTHER" id="PTHR46910:SF38">
    <property type="entry name" value="ZN(2)-C6 FUNGAL-TYPE DOMAIN-CONTAINING PROTEIN"/>
    <property type="match status" value="1"/>
</dbReference>
<proteinExistence type="predicted"/>
<feature type="compositionally biased region" description="Polar residues" evidence="2">
    <location>
        <begin position="27"/>
        <end position="49"/>
    </location>
</feature>
<dbReference type="GO" id="GO:0003700">
    <property type="term" value="F:DNA-binding transcription factor activity"/>
    <property type="evidence" value="ECO:0007669"/>
    <property type="project" value="InterPro"/>
</dbReference>
<sequence>MFTAWNGALISWNLNPDVSLPKETAGRETSPQGMPISSTSQQGSLSCENTEPEEDFSHPDLLESLKRLSLRHFENFSQRFYGRSGSFSLFTDVISITKKSTGNGNMIQFREHFDLQPWERATADAEIPHYVYPDNDLIRSLVAIYFETINSIIPILHRPTFEKNIDEGFHLRDYNFGAVLLLVLAVASRYSDDPRVLADPCSKLSSGWRFFKQVHIFKVAIYAPPCLYELQVAILGGIYAMGTSVPEFGWTMIGVGLRSAIDIGLHRRKPKGNEFTVEDELKKRSFWALIVLDRLVGLYVGYPAMIQDEELDLQTPIECDDEYWEIAPDGRVHFNQPPGEPSKISYFNASIKLSEIMSVVMKTSCSLKKARDMLGLTGKSWEQRLVADLDSSLNAWVDSVPDHLRWNPRCDNGTFLYQSTALYSVYYMLQILIHRPLLRTDSPLSMPSLIICTNAARSCSRILKVHMTRIRTINPQIIVGAFTSGAVFAMNIWSRKRAGCAPNTRDVAGFQVCLTTFEDAADTWNIVGRSLILFRAMASVESPPPRRHENVTVTPAPSIWSSYDAVPQTAFLQSVQPFCEQTPYMDGYLASRMGAGFPLPLEPHLEVSSSVQPSYVAQESGLSGELSIDMWTDAPLGFSFSEWDAYVTSMAPGANERP</sequence>
<evidence type="ECO:0000313" key="5">
    <source>
        <dbReference type="Proteomes" id="UP000217790"/>
    </source>
</evidence>
<name>A0A2H3CXK6_ARMGA</name>
<dbReference type="GO" id="GO:0003677">
    <property type="term" value="F:DNA binding"/>
    <property type="evidence" value="ECO:0007669"/>
    <property type="project" value="InterPro"/>
</dbReference>
<accession>A0A2H3CXK6</accession>
<evidence type="ECO:0000259" key="3">
    <source>
        <dbReference type="SMART" id="SM00906"/>
    </source>
</evidence>
<evidence type="ECO:0000256" key="2">
    <source>
        <dbReference type="SAM" id="MobiDB-lite"/>
    </source>
</evidence>
<dbReference type="Pfam" id="PF04082">
    <property type="entry name" value="Fungal_trans"/>
    <property type="match status" value="1"/>
</dbReference>